<protein>
    <submittedName>
        <fullName evidence="3">Uncharacterized protein</fullName>
    </submittedName>
</protein>
<dbReference type="AlphaFoldDB" id="A0A9P6ZTZ3"/>
<name>A0A9P6ZTZ3_9AGAM</name>
<evidence type="ECO:0000256" key="2">
    <source>
        <dbReference type="SAM" id="MobiDB-lite"/>
    </source>
</evidence>
<feature type="compositionally biased region" description="Low complexity" evidence="2">
    <location>
        <begin position="17"/>
        <end position="29"/>
    </location>
</feature>
<dbReference type="EMBL" id="JABBWD010000026">
    <property type="protein sequence ID" value="KAG1776443.1"/>
    <property type="molecule type" value="Genomic_DNA"/>
</dbReference>
<evidence type="ECO:0000313" key="4">
    <source>
        <dbReference type="Proteomes" id="UP000714275"/>
    </source>
</evidence>
<keyword evidence="4" id="KW-1185">Reference proteome</keyword>
<dbReference type="InterPro" id="IPR046521">
    <property type="entry name" value="DUF6698"/>
</dbReference>
<proteinExistence type="predicted"/>
<evidence type="ECO:0000256" key="1">
    <source>
        <dbReference type="SAM" id="Coils"/>
    </source>
</evidence>
<dbReference type="Proteomes" id="UP000714275">
    <property type="component" value="Unassembled WGS sequence"/>
</dbReference>
<sequence>MSQTVDDSPAQPPSPSQPSSVTVSMAVTASESARQRRKIAALEEKLQVLEAGHATKQRRCETDSEDVTIDQDHLQTGYGYATLSNNILWLNERASELEHDDYVQMLKKLRQGADSARGDDTSKLKNLVPDWINREFKPNPLVNREDKNCHGFVHDACGRLLCPTELDWQNPVVKTGIWDCVDGYIVTEMSWPTFLYEKYIADQNDLEQGLFKSALLLQAFKAIFTSPSSAKDVDGKGDGANIIENNRCARRDTSGRKVKTHVAQIIKMHKVLPRSITYVACQRNVKQLLTWWTRKIFGTSHHADISDATVSNMSVNALARQRAQ</sequence>
<organism evidence="3 4">
    <name type="scientific">Suillus placidus</name>
    <dbReference type="NCBI Taxonomy" id="48579"/>
    <lineage>
        <taxon>Eukaryota</taxon>
        <taxon>Fungi</taxon>
        <taxon>Dikarya</taxon>
        <taxon>Basidiomycota</taxon>
        <taxon>Agaricomycotina</taxon>
        <taxon>Agaricomycetes</taxon>
        <taxon>Agaricomycetidae</taxon>
        <taxon>Boletales</taxon>
        <taxon>Suillineae</taxon>
        <taxon>Suillaceae</taxon>
        <taxon>Suillus</taxon>
    </lineage>
</organism>
<evidence type="ECO:0000313" key="3">
    <source>
        <dbReference type="EMBL" id="KAG1776443.1"/>
    </source>
</evidence>
<comment type="caution">
    <text evidence="3">The sequence shown here is derived from an EMBL/GenBank/DDBJ whole genome shotgun (WGS) entry which is preliminary data.</text>
</comment>
<feature type="coiled-coil region" evidence="1">
    <location>
        <begin position="32"/>
        <end position="59"/>
    </location>
</feature>
<dbReference type="OrthoDB" id="2662502at2759"/>
<accession>A0A9P6ZTZ3</accession>
<reference evidence="3" key="1">
    <citation type="journal article" date="2020" name="New Phytol.">
        <title>Comparative genomics reveals dynamic genome evolution in host specialist ectomycorrhizal fungi.</title>
        <authorList>
            <person name="Lofgren L.A."/>
            <person name="Nguyen N.H."/>
            <person name="Vilgalys R."/>
            <person name="Ruytinx J."/>
            <person name="Liao H.L."/>
            <person name="Branco S."/>
            <person name="Kuo A."/>
            <person name="LaButti K."/>
            <person name="Lipzen A."/>
            <person name="Andreopoulos W."/>
            <person name="Pangilinan J."/>
            <person name="Riley R."/>
            <person name="Hundley H."/>
            <person name="Na H."/>
            <person name="Barry K."/>
            <person name="Grigoriev I.V."/>
            <person name="Stajich J.E."/>
            <person name="Kennedy P.G."/>
        </authorList>
    </citation>
    <scope>NUCLEOTIDE SEQUENCE</scope>
    <source>
        <strain evidence="3">DOB743</strain>
    </source>
</reference>
<gene>
    <name evidence="3" type="ORF">EV702DRAFT_1046059</name>
</gene>
<feature type="region of interest" description="Disordered" evidence="2">
    <location>
        <begin position="1"/>
        <end position="29"/>
    </location>
</feature>
<dbReference type="Pfam" id="PF20414">
    <property type="entry name" value="DUF6698"/>
    <property type="match status" value="1"/>
</dbReference>
<keyword evidence="1" id="KW-0175">Coiled coil</keyword>